<keyword evidence="3" id="KW-1185">Reference proteome</keyword>
<dbReference type="OrthoDB" id="2798764at2759"/>
<gene>
    <name evidence="2" type="ORF">AMATHDRAFT_95288</name>
</gene>
<name>A0A2A9NZH5_9AGAR</name>
<dbReference type="Proteomes" id="UP000242287">
    <property type="component" value="Unassembled WGS sequence"/>
</dbReference>
<reference evidence="2 3" key="1">
    <citation type="submission" date="2014-02" db="EMBL/GenBank/DDBJ databases">
        <title>Transposable element dynamics among asymbiotic and ectomycorrhizal Amanita fungi.</title>
        <authorList>
            <consortium name="DOE Joint Genome Institute"/>
            <person name="Hess J."/>
            <person name="Skrede I."/>
            <person name="Wolfe B."/>
            <person name="LaButti K."/>
            <person name="Ohm R.A."/>
            <person name="Grigoriev I.V."/>
            <person name="Pringle A."/>
        </authorList>
    </citation>
    <scope>NUCLEOTIDE SEQUENCE [LARGE SCALE GENOMIC DNA]</scope>
    <source>
        <strain evidence="2 3">SKay4041</strain>
    </source>
</reference>
<dbReference type="EMBL" id="KZ301973">
    <property type="protein sequence ID" value="PFH53496.1"/>
    <property type="molecule type" value="Genomic_DNA"/>
</dbReference>
<organism evidence="2 3">
    <name type="scientific">Amanita thiersii Skay4041</name>
    <dbReference type="NCBI Taxonomy" id="703135"/>
    <lineage>
        <taxon>Eukaryota</taxon>
        <taxon>Fungi</taxon>
        <taxon>Dikarya</taxon>
        <taxon>Basidiomycota</taxon>
        <taxon>Agaricomycotina</taxon>
        <taxon>Agaricomycetes</taxon>
        <taxon>Agaricomycetidae</taxon>
        <taxon>Agaricales</taxon>
        <taxon>Pluteineae</taxon>
        <taxon>Amanitaceae</taxon>
        <taxon>Amanita</taxon>
    </lineage>
</organism>
<sequence>PTYPPAAHSKLAMSDNPVAEQPTPTTEMVVSRATQGQEQQRAARLRGGCIPCPVS</sequence>
<dbReference type="AlphaFoldDB" id="A0A2A9NZH5"/>
<feature type="non-terminal residue" evidence="2">
    <location>
        <position position="55"/>
    </location>
</feature>
<evidence type="ECO:0000256" key="1">
    <source>
        <dbReference type="SAM" id="MobiDB-lite"/>
    </source>
</evidence>
<evidence type="ECO:0000313" key="2">
    <source>
        <dbReference type="EMBL" id="PFH53496.1"/>
    </source>
</evidence>
<protein>
    <submittedName>
        <fullName evidence="2">Uncharacterized protein</fullName>
    </submittedName>
</protein>
<proteinExistence type="predicted"/>
<accession>A0A2A9NZH5</accession>
<evidence type="ECO:0000313" key="3">
    <source>
        <dbReference type="Proteomes" id="UP000242287"/>
    </source>
</evidence>
<feature type="region of interest" description="Disordered" evidence="1">
    <location>
        <begin position="1"/>
        <end position="25"/>
    </location>
</feature>
<feature type="non-terminal residue" evidence="2">
    <location>
        <position position="1"/>
    </location>
</feature>